<name>A0A0U3DMB8_9EURY</name>
<keyword evidence="3" id="KW-1185">Reference proteome</keyword>
<keyword evidence="1" id="KW-0812">Transmembrane</keyword>
<dbReference type="RefSeq" id="WP_058739366.1">
    <property type="nucleotide sequence ID" value="NZ_CP011266.1"/>
</dbReference>
<organism evidence="2 3">
    <name type="scientific">Methanobrevibacter millerae</name>
    <dbReference type="NCBI Taxonomy" id="230361"/>
    <lineage>
        <taxon>Archaea</taxon>
        <taxon>Methanobacteriati</taxon>
        <taxon>Methanobacteriota</taxon>
        <taxon>Methanomada group</taxon>
        <taxon>Methanobacteria</taxon>
        <taxon>Methanobacteriales</taxon>
        <taxon>Methanobacteriaceae</taxon>
        <taxon>Methanobrevibacter</taxon>
    </lineage>
</organism>
<dbReference type="PATRIC" id="fig|230361.4.peg.1373"/>
<feature type="transmembrane region" description="Helical" evidence="1">
    <location>
        <begin position="48"/>
        <end position="74"/>
    </location>
</feature>
<dbReference type="GeneID" id="26736278"/>
<proteinExistence type="predicted"/>
<dbReference type="AlphaFoldDB" id="A0A0U3DMB8"/>
<dbReference type="Pfam" id="PF13197">
    <property type="entry name" value="DUF4013"/>
    <property type="match status" value="1"/>
</dbReference>
<feature type="transmembrane region" description="Helical" evidence="1">
    <location>
        <begin position="95"/>
        <end position="118"/>
    </location>
</feature>
<sequence length="267" mass="28743">MKLGEIFGDALKYPISNPQSLIIVGVIFLIANLTTLLAQFGVRNSAFATIWAIVALIVSILLVGYGLSILKNAIDLGDDIPSFDWMNNFIDGIKVLVVQVVYMIVPTIVSIIVGYATMGPALSRIFTPANISQMATNSSSTSVILNSIPSSVWAGLFSGIAITAVITIIFYIIFALFSTVAQCRLAKYDSLGEAFSFGQVFSDMKEIGIVNLFVFVIILWIIAIIIAMVGAFITAIPIVGIIISSLIINSFILLFSNRALGLLYSDV</sequence>
<dbReference type="InterPro" id="IPR025098">
    <property type="entry name" value="DUF4013"/>
</dbReference>
<keyword evidence="1" id="KW-1133">Transmembrane helix</keyword>
<evidence type="ECO:0008006" key="4">
    <source>
        <dbReference type="Google" id="ProtNLM"/>
    </source>
</evidence>
<feature type="transmembrane region" description="Helical" evidence="1">
    <location>
        <begin position="152"/>
        <end position="177"/>
    </location>
</feature>
<keyword evidence="1" id="KW-0472">Membrane</keyword>
<dbReference type="EMBL" id="CP011266">
    <property type="protein sequence ID" value="ALT69110.1"/>
    <property type="molecule type" value="Genomic_DNA"/>
</dbReference>
<evidence type="ECO:0000313" key="3">
    <source>
        <dbReference type="Proteomes" id="UP000067738"/>
    </source>
</evidence>
<dbReference type="OrthoDB" id="82620at2157"/>
<dbReference type="Proteomes" id="UP000067738">
    <property type="component" value="Chromosome"/>
</dbReference>
<feature type="transmembrane region" description="Helical" evidence="1">
    <location>
        <begin position="21"/>
        <end position="42"/>
    </location>
</feature>
<evidence type="ECO:0000313" key="2">
    <source>
        <dbReference type="EMBL" id="ALT69110.1"/>
    </source>
</evidence>
<accession>A0A0U3DMB8</accession>
<evidence type="ECO:0000256" key="1">
    <source>
        <dbReference type="SAM" id="Phobius"/>
    </source>
</evidence>
<reference evidence="2 3" key="1">
    <citation type="submission" date="2015-04" db="EMBL/GenBank/DDBJ databases">
        <title>The complete genome sequence of the rumen methanogen Methanobrevibacter millerae SM9.</title>
        <authorList>
            <person name="Leahy S.C."/>
            <person name="Kelly W.J."/>
            <person name="Pacheco D.M."/>
            <person name="Li D."/>
            <person name="Altermann E."/>
            <person name="Attwood G.T."/>
        </authorList>
    </citation>
    <scope>NUCLEOTIDE SEQUENCE [LARGE SCALE GENOMIC DNA]</scope>
    <source>
        <strain evidence="2 3">SM9</strain>
    </source>
</reference>
<gene>
    <name evidence="2" type="ORF">sm9_1329</name>
</gene>
<feature type="transmembrane region" description="Helical" evidence="1">
    <location>
        <begin position="235"/>
        <end position="255"/>
    </location>
</feature>
<protein>
    <recommendedName>
        <fullName evidence="4">DUF4013 domain-containing protein</fullName>
    </recommendedName>
</protein>
<feature type="transmembrane region" description="Helical" evidence="1">
    <location>
        <begin position="209"/>
        <end position="229"/>
    </location>
</feature>
<dbReference type="KEGG" id="mmil:sm9_1329"/>